<keyword evidence="1" id="KW-1133">Transmembrane helix</keyword>
<protein>
    <submittedName>
        <fullName evidence="2">Uncharacterized protein</fullName>
    </submittedName>
</protein>
<name>A0ABQ0G2Q6_9PEZI</name>
<evidence type="ECO:0000313" key="2">
    <source>
        <dbReference type="EMBL" id="GAB1312043.1"/>
    </source>
</evidence>
<dbReference type="EMBL" id="BAAFSV010000001">
    <property type="protein sequence ID" value="GAB1312043.1"/>
    <property type="molecule type" value="Genomic_DNA"/>
</dbReference>
<evidence type="ECO:0000313" key="3">
    <source>
        <dbReference type="Proteomes" id="UP001628179"/>
    </source>
</evidence>
<dbReference type="RefSeq" id="XP_070913776.1">
    <property type="nucleotide sequence ID" value="XM_071057675.1"/>
</dbReference>
<dbReference type="Proteomes" id="UP001628179">
    <property type="component" value="Unassembled WGS sequence"/>
</dbReference>
<keyword evidence="1" id="KW-0472">Membrane</keyword>
<keyword evidence="1" id="KW-0812">Transmembrane</keyword>
<sequence>MLRWPLLAWEEHTPLEIDMVLGIPNPSGSFRLIWHHTINRHWRWTRTTWAVLFYLLVNLLGRVSIAALGLAYSVNETPRTEYPIMVPDWGSRAWLSTTEHNTLSLESYKFSYTDTSSYNMRNISGRTLDRKVEGNNVTYSYVLKEYRYVEEILSTTSVLHSSASCIGRKVYNNTVYEDGRQVGMFDLWMEQLLITDLDRPEECVASFYECTTCLMDHDTKAAPETLLFNRHPTQNASVGAAALLYFGVHGGGAMTISFSSIADTEVMEWEWKISIAEYPISGDLTIQPIVNFTEADFGYNASWVEDSIPLGAELHIANAAARLPIAIVIGAETELPRIEKVAGATERHFATVVLEVRWDRVAGILAAILTGQVITIAATIFYCRKVILQDHDSFLPIARLLNTAMKHAQGRSIDTKAAIATQIEVSKGYSKGESRRMRYGTRHRDGVYKVDLWDDVENNFPEAKYN</sequence>
<reference evidence="2 3" key="1">
    <citation type="submission" date="2024-09" db="EMBL/GenBank/DDBJ databases">
        <title>Itraconazole resistance in Madurella fahalii resulting from another homologue of gene encoding cytochrome P450 14-alpha sterol demethylase (CYP51).</title>
        <authorList>
            <person name="Yoshioka I."/>
            <person name="Fahal A.H."/>
            <person name="Kaneko S."/>
            <person name="Yaguchi T."/>
        </authorList>
    </citation>
    <scope>NUCLEOTIDE SEQUENCE [LARGE SCALE GENOMIC DNA]</scope>
    <source>
        <strain evidence="2 3">IFM 68171</strain>
    </source>
</reference>
<keyword evidence="3" id="KW-1185">Reference proteome</keyword>
<dbReference type="GeneID" id="98172998"/>
<organism evidence="2 3">
    <name type="scientific">Madurella fahalii</name>
    <dbReference type="NCBI Taxonomy" id="1157608"/>
    <lineage>
        <taxon>Eukaryota</taxon>
        <taxon>Fungi</taxon>
        <taxon>Dikarya</taxon>
        <taxon>Ascomycota</taxon>
        <taxon>Pezizomycotina</taxon>
        <taxon>Sordariomycetes</taxon>
        <taxon>Sordariomycetidae</taxon>
        <taxon>Sordariales</taxon>
        <taxon>Sordariales incertae sedis</taxon>
        <taxon>Madurella</taxon>
    </lineage>
</organism>
<comment type="caution">
    <text evidence="2">The sequence shown here is derived from an EMBL/GenBank/DDBJ whole genome shotgun (WGS) entry which is preliminary data.</text>
</comment>
<accession>A0ABQ0G2Q6</accession>
<gene>
    <name evidence="2" type="ORF">MFIFM68171_02253</name>
</gene>
<feature type="transmembrane region" description="Helical" evidence="1">
    <location>
        <begin position="361"/>
        <end position="383"/>
    </location>
</feature>
<feature type="transmembrane region" description="Helical" evidence="1">
    <location>
        <begin position="49"/>
        <end position="72"/>
    </location>
</feature>
<proteinExistence type="predicted"/>
<evidence type="ECO:0000256" key="1">
    <source>
        <dbReference type="SAM" id="Phobius"/>
    </source>
</evidence>